<keyword evidence="2" id="KW-0560">Oxidoreductase</keyword>
<keyword evidence="1" id="KW-0285">Flavoprotein</keyword>
<evidence type="ECO:0000256" key="1">
    <source>
        <dbReference type="ARBA" id="ARBA00022630"/>
    </source>
</evidence>
<sequence>MTDGDNLINQKFIEFYEARASEKLYCAIVGNVVIPNGFGTNERSPNLTSDKIWKELASRIENKGSIPGIQLASTWMGYKGQYSFISKLDNVSLYKGYASEFNENFILEQFQNLKQGTELAIEHGFRHIQLHAAHGYLFNLLIEPFFTVHYGLVLSCINDWLLLLKKHHIDSSIRISLITGDPCLDEILNIKSFIQSVKPDFYDLSDGFYNINKRLIYPYSKNIEERIARQIAVANQFPEQNFISSGLSYGYMMHEKNPNNLHIGICRDLIASPNFLFSDKVRCNSCSKCHYYSRARQELECPQWNIPSSEL</sequence>
<name>A0A1S8D043_9GAMM</name>
<evidence type="ECO:0000313" key="5">
    <source>
        <dbReference type="Proteomes" id="UP000192132"/>
    </source>
</evidence>
<dbReference type="Gene3D" id="3.20.20.70">
    <property type="entry name" value="Aldolase class I"/>
    <property type="match status" value="1"/>
</dbReference>
<dbReference type="PANTHER" id="PTHR43656:SF2">
    <property type="entry name" value="BINDING OXIDOREDUCTASE, PUTATIVE (AFU_ORTHOLOGUE AFUA_2G08260)-RELATED"/>
    <property type="match status" value="1"/>
</dbReference>
<dbReference type="PANTHER" id="PTHR43656">
    <property type="entry name" value="BINDING OXIDOREDUCTASE, PUTATIVE (AFU_ORTHOLOGUE AFUA_2G08260)-RELATED"/>
    <property type="match status" value="1"/>
</dbReference>
<dbReference type="STRING" id="1907941.BKE30_00955"/>
<keyword evidence="5" id="KW-1185">Reference proteome</keyword>
<feature type="domain" description="NADH:flavin oxidoreductase/NADH oxidase N-terminal" evidence="3">
    <location>
        <begin position="3"/>
        <end position="144"/>
    </location>
</feature>
<evidence type="ECO:0000256" key="2">
    <source>
        <dbReference type="ARBA" id="ARBA00023002"/>
    </source>
</evidence>
<protein>
    <recommendedName>
        <fullName evidence="3">NADH:flavin oxidoreductase/NADH oxidase N-terminal domain-containing protein</fullName>
    </recommendedName>
</protein>
<organism evidence="4 5">
    <name type="scientific">Alkanindiges hydrocarboniclasticus</name>
    <dbReference type="NCBI Taxonomy" id="1907941"/>
    <lineage>
        <taxon>Bacteria</taxon>
        <taxon>Pseudomonadati</taxon>
        <taxon>Pseudomonadota</taxon>
        <taxon>Gammaproteobacteria</taxon>
        <taxon>Moraxellales</taxon>
        <taxon>Moraxellaceae</taxon>
        <taxon>Alkanindiges</taxon>
    </lineage>
</organism>
<reference evidence="4 5" key="1">
    <citation type="submission" date="2016-10" db="EMBL/GenBank/DDBJ databases">
        <title>Draft Genome sequence of Alkanindiges sp. strain H1.</title>
        <authorList>
            <person name="Subhash Y."/>
            <person name="Lee S."/>
        </authorList>
    </citation>
    <scope>NUCLEOTIDE SEQUENCE [LARGE SCALE GENOMIC DNA]</scope>
    <source>
        <strain evidence="4 5">H1</strain>
    </source>
</reference>
<dbReference type="InterPro" id="IPR051799">
    <property type="entry name" value="NADH_flavin_oxidoreductase"/>
</dbReference>
<dbReference type="EMBL" id="MLCN01000003">
    <property type="protein sequence ID" value="ONG42103.1"/>
    <property type="molecule type" value="Genomic_DNA"/>
</dbReference>
<dbReference type="GO" id="GO:0010181">
    <property type="term" value="F:FMN binding"/>
    <property type="evidence" value="ECO:0007669"/>
    <property type="project" value="InterPro"/>
</dbReference>
<evidence type="ECO:0000259" key="3">
    <source>
        <dbReference type="Pfam" id="PF00724"/>
    </source>
</evidence>
<dbReference type="SUPFAM" id="SSF51395">
    <property type="entry name" value="FMN-linked oxidoreductases"/>
    <property type="match status" value="1"/>
</dbReference>
<proteinExistence type="predicted"/>
<dbReference type="GO" id="GO:0016491">
    <property type="term" value="F:oxidoreductase activity"/>
    <property type="evidence" value="ECO:0007669"/>
    <property type="project" value="UniProtKB-KW"/>
</dbReference>
<dbReference type="InterPro" id="IPR013785">
    <property type="entry name" value="Aldolase_TIM"/>
</dbReference>
<gene>
    <name evidence="4" type="ORF">BKE30_00955</name>
</gene>
<dbReference type="AlphaFoldDB" id="A0A1S8D043"/>
<evidence type="ECO:0000313" key="4">
    <source>
        <dbReference type="EMBL" id="ONG42103.1"/>
    </source>
</evidence>
<dbReference type="Pfam" id="PF00724">
    <property type="entry name" value="Oxidored_FMN"/>
    <property type="match status" value="1"/>
</dbReference>
<dbReference type="Proteomes" id="UP000192132">
    <property type="component" value="Unassembled WGS sequence"/>
</dbReference>
<dbReference type="InterPro" id="IPR001155">
    <property type="entry name" value="OxRdtase_FMN_N"/>
</dbReference>
<comment type="caution">
    <text evidence="4">The sequence shown here is derived from an EMBL/GenBank/DDBJ whole genome shotgun (WGS) entry which is preliminary data.</text>
</comment>
<accession>A0A1S8D043</accession>